<dbReference type="Pfam" id="PF01925">
    <property type="entry name" value="TauE"/>
    <property type="match status" value="1"/>
</dbReference>
<evidence type="ECO:0000313" key="8">
    <source>
        <dbReference type="Proteomes" id="UP000480943"/>
    </source>
</evidence>
<proteinExistence type="inferred from homology"/>
<feature type="transmembrane region" description="Helical" evidence="6">
    <location>
        <begin position="139"/>
        <end position="164"/>
    </location>
</feature>
<evidence type="ECO:0000256" key="2">
    <source>
        <dbReference type="ARBA" id="ARBA00009142"/>
    </source>
</evidence>
<feature type="transmembrane region" description="Helical" evidence="6">
    <location>
        <begin position="106"/>
        <end position="123"/>
    </location>
</feature>
<evidence type="ECO:0000313" key="7">
    <source>
        <dbReference type="EMBL" id="KAB1175315.1"/>
    </source>
</evidence>
<name>A0AAD3WSK7_PHODD</name>
<comment type="similarity">
    <text evidence="2 6">Belongs to the 4-toluene sulfonate uptake permease (TSUP) (TC 2.A.102) family.</text>
</comment>
<feature type="transmembrane region" description="Helical" evidence="6">
    <location>
        <begin position="209"/>
        <end position="232"/>
    </location>
</feature>
<dbReference type="PANTHER" id="PTHR43701:SF2">
    <property type="entry name" value="MEMBRANE TRANSPORTER PROTEIN YJNA-RELATED"/>
    <property type="match status" value="1"/>
</dbReference>
<feature type="transmembrane region" description="Helical" evidence="6">
    <location>
        <begin position="49"/>
        <end position="70"/>
    </location>
</feature>
<dbReference type="PANTHER" id="PTHR43701">
    <property type="entry name" value="MEMBRANE TRANSPORTER PROTEIN MJ0441-RELATED"/>
    <property type="match status" value="1"/>
</dbReference>
<comment type="caution">
    <text evidence="7">The sequence shown here is derived from an EMBL/GenBank/DDBJ whole genome shotgun (WGS) entry which is preliminary data.</text>
</comment>
<feature type="transmembrane region" description="Helical" evidence="6">
    <location>
        <begin position="244"/>
        <end position="261"/>
    </location>
</feature>
<keyword evidence="6" id="KW-1003">Cell membrane</keyword>
<keyword evidence="3 6" id="KW-0812">Transmembrane</keyword>
<dbReference type="GO" id="GO:0005886">
    <property type="term" value="C:plasma membrane"/>
    <property type="evidence" value="ECO:0007669"/>
    <property type="project" value="UniProtKB-SubCell"/>
</dbReference>
<evidence type="ECO:0000256" key="1">
    <source>
        <dbReference type="ARBA" id="ARBA00004141"/>
    </source>
</evidence>
<reference evidence="7 8" key="1">
    <citation type="submission" date="2019-09" db="EMBL/GenBank/DDBJ databases">
        <title>Photobacterium damselae subsp. damselae CDC-2227-81, a human clinical isolate.</title>
        <authorList>
            <person name="Osorio C.R."/>
        </authorList>
    </citation>
    <scope>NUCLEOTIDE SEQUENCE [LARGE SCALE GENOMIC DNA]</scope>
    <source>
        <strain evidence="7 8">CDC-2227-81</strain>
    </source>
</reference>
<dbReference type="Proteomes" id="UP000480943">
    <property type="component" value="Unassembled WGS sequence"/>
</dbReference>
<keyword evidence="5 6" id="KW-0472">Membrane</keyword>
<sequence>MEIGLLYLFVGAVGGVIIGALGSGSSLVILPVLSLIFLNIFPEAVSLKVAVASCLAILIVGSISGSISYIKAKLFNVELVKWCLPGVIGGAILSPLISHLLPSSILRVYIAILIIAIASYKLLKSINKKDDVKKPLEPLLLMITSLICTTLSGLAGVALGILMIPFLSRYTEHRAVLGTNLILAVPYSIIGTVGYIVSGLHADISGSNFLLGYVYLPAFLFISITMAIFPPVGLKIVKNIGPTITQRIFYIYLLVIGITILL</sequence>
<feature type="transmembrane region" description="Helical" evidence="6">
    <location>
        <begin position="7"/>
        <end position="37"/>
    </location>
</feature>
<evidence type="ECO:0000256" key="6">
    <source>
        <dbReference type="RuleBase" id="RU363041"/>
    </source>
</evidence>
<comment type="subcellular location">
    <subcellularLocation>
        <location evidence="6">Cell membrane</location>
        <topology evidence="6">Multi-pass membrane protein</topology>
    </subcellularLocation>
    <subcellularLocation>
        <location evidence="1">Membrane</location>
        <topology evidence="1">Multi-pass membrane protein</topology>
    </subcellularLocation>
</comment>
<evidence type="ECO:0000256" key="3">
    <source>
        <dbReference type="ARBA" id="ARBA00022692"/>
    </source>
</evidence>
<dbReference type="RefSeq" id="WP_068945451.1">
    <property type="nucleotide sequence ID" value="NZ_CP070625.1"/>
</dbReference>
<evidence type="ECO:0000256" key="5">
    <source>
        <dbReference type="ARBA" id="ARBA00023136"/>
    </source>
</evidence>
<organism evidence="7 8">
    <name type="scientific">Photobacterium damselae subsp. damselae</name>
    <name type="common">Listonella damsela</name>
    <dbReference type="NCBI Taxonomy" id="85581"/>
    <lineage>
        <taxon>Bacteria</taxon>
        <taxon>Pseudomonadati</taxon>
        <taxon>Pseudomonadota</taxon>
        <taxon>Gammaproteobacteria</taxon>
        <taxon>Vibrionales</taxon>
        <taxon>Vibrionaceae</taxon>
        <taxon>Photobacterium</taxon>
    </lineage>
</organism>
<feature type="transmembrane region" description="Helical" evidence="6">
    <location>
        <begin position="82"/>
        <end position="100"/>
    </location>
</feature>
<feature type="transmembrane region" description="Helical" evidence="6">
    <location>
        <begin position="176"/>
        <end position="197"/>
    </location>
</feature>
<keyword evidence="4 6" id="KW-1133">Transmembrane helix</keyword>
<dbReference type="InterPro" id="IPR051598">
    <property type="entry name" value="TSUP/Inactive_protease-like"/>
</dbReference>
<protein>
    <recommendedName>
        <fullName evidence="6">Probable membrane transporter protein</fullName>
    </recommendedName>
</protein>
<evidence type="ECO:0000256" key="4">
    <source>
        <dbReference type="ARBA" id="ARBA00022989"/>
    </source>
</evidence>
<dbReference type="EMBL" id="VZUQ01000090">
    <property type="protein sequence ID" value="KAB1175315.1"/>
    <property type="molecule type" value="Genomic_DNA"/>
</dbReference>
<accession>A0AAD3WSK7</accession>
<dbReference type="AlphaFoldDB" id="A0AAD3WSK7"/>
<dbReference type="InterPro" id="IPR002781">
    <property type="entry name" value="TM_pro_TauE-like"/>
</dbReference>
<gene>
    <name evidence="7" type="ORF">F6450_18910</name>
</gene>